<reference evidence="4" key="1">
    <citation type="submission" date="2019-09" db="EMBL/GenBank/DDBJ databases">
        <title>Mumia zhuanghuii sp. nov. isolated from the intestinal contents of plateau pika (Ochotona curzoniae) in the Qinghai-Tibet plateau of China.</title>
        <authorList>
            <person name="Tian Z."/>
        </authorList>
    </citation>
    <scope>NUCLEOTIDE SEQUENCE [LARGE SCALE GENOMIC DNA]</scope>
    <source>
        <strain evidence="4">L-033</strain>
    </source>
</reference>
<dbReference type="AlphaFoldDB" id="A0A5N0T7G7"/>
<dbReference type="InterPro" id="IPR003870">
    <property type="entry name" value="DUF222"/>
</dbReference>
<dbReference type="InterPro" id="IPR003615">
    <property type="entry name" value="HNH_nuc"/>
</dbReference>
<gene>
    <name evidence="3" type="ORF">F6B40_13935</name>
</gene>
<evidence type="ECO:0000256" key="1">
    <source>
        <dbReference type="SAM" id="MobiDB-lite"/>
    </source>
</evidence>
<evidence type="ECO:0000313" key="3">
    <source>
        <dbReference type="EMBL" id="KAA9130721.1"/>
    </source>
</evidence>
<comment type="caution">
    <text evidence="3">The sequence shown here is derived from an EMBL/GenBank/DDBJ whole genome shotgun (WGS) entry which is preliminary data.</text>
</comment>
<dbReference type="SMART" id="SM00507">
    <property type="entry name" value="HNHc"/>
    <property type="match status" value="1"/>
</dbReference>
<feature type="domain" description="HNH nuclease" evidence="2">
    <location>
        <begin position="387"/>
        <end position="439"/>
    </location>
</feature>
<dbReference type="RefSeq" id="WP_150895051.1">
    <property type="nucleotide sequence ID" value="NZ_VYUY01000019.1"/>
</dbReference>
<dbReference type="EMBL" id="VYUY01000019">
    <property type="protein sequence ID" value="KAA9130721.1"/>
    <property type="molecule type" value="Genomic_DNA"/>
</dbReference>
<feature type="compositionally biased region" description="Basic and acidic residues" evidence="1">
    <location>
        <begin position="269"/>
        <end position="299"/>
    </location>
</feature>
<proteinExistence type="predicted"/>
<organism evidence="3 4">
    <name type="scientific">Microbacterium caowuchunii</name>
    <dbReference type="NCBI Taxonomy" id="2614638"/>
    <lineage>
        <taxon>Bacteria</taxon>
        <taxon>Bacillati</taxon>
        <taxon>Actinomycetota</taxon>
        <taxon>Actinomycetes</taxon>
        <taxon>Micrococcales</taxon>
        <taxon>Microbacteriaceae</taxon>
        <taxon>Microbacterium</taxon>
    </lineage>
</organism>
<name>A0A5N0T7G7_9MICO</name>
<feature type="region of interest" description="Disordered" evidence="1">
    <location>
        <begin position="257"/>
        <end position="299"/>
    </location>
</feature>
<dbReference type="CDD" id="cd00085">
    <property type="entry name" value="HNHc"/>
    <property type="match status" value="1"/>
</dbReference>
<keyword evidence="4" id="KW-1185">Reference proteome</keyword>
<protein>
    <submittedName>
        <fullName evidence="3">DUF222 domain-containing protein</fullName>
    </submittedName>
</protein>
<accession>A0A5N0T7G7</accession>
<evidence type="ECO:0000313" key="4">
    <source>
        <dbReference type="Proteomes" id="UP000326838"/>
    </source>
</evidence>
<evidence type="ECO:0000259" key="2">
    <source>
        <dbReference type="SMART" id="SM00507"/>
    </source>
</evidence>
<dbReference type="Gene3D" id="1.10.30.50">
    <property type="match status" value="1"/>
</dbReference>
<dbReference type="Proteomes" id="UP000326838">
    <property type="component" value="Unassembled WGS sequence"/>
</dbReference>
<feature type="region of interest" description="Disordered" evidence="1">
    <location>
        <begin position="461"/>
        <end position="481"/>
    </location>
</feature>
<sequence>MDDIRAALRSIDDALRDALAGVFDGGPAAADDAELLAVVGAAAEVIRKAEGVLVAVTAEVQERSAGAVRDDRLTTRFGCRSVSELLQRATRFSPARIADVERAARGIRRPVGLTGELGECAFPGLRAAMRDGVVGSDAAAAAMAPLQAAAGRVGRSGLCAADSELADAACGRGVDSAPPATAAELRVFAQVWAAYLDQDGAEPREERALRNRGLVLGRERDGLIPVRGALMPEVAGQLQRIFHSILNPKLAPGVRFSPDVWGNEGPGEGEGREGEGEGREGVGREPSPDARTRPQKQHDALATALVAAAASGGLPAIGGAAPTLVVTVRADDLASGRGYARVSGCDVPVPASVAAHTACIGNVQRVVLGREGRIVSLGFAGRIFTAHQRRAILARDGGCVIPGCDTPPEWCEIHHVEEASRGGPTHTDNGVALCWHHHRTLDGSGWQVRMRRGVPEVRGPAWWDPPQRWRRGGRPRDRVPA</sequence>
<dbReference type="Pfam" id="PF02720">
    <property type="entry name" value="DUF222"/>
    <property type="match status" value="1"/>
</dbReference>